<evidence type="ECO:0000256" key="2">
    <source>
        <dbReference type="ARBA" id="ARBA00022475"/>
    </source>
</evidence>
<dbReference type="InterPro" id="IPR000326">
    <property type="entry name" value="PAP2/HPO"/>
</dbReference>
<feature type="transmembrane region" description="Helical" evidence="7">
    <location>
        <begin position="57"/>
        <end position="76"/>
    </location>
</feature>
<dbReference type="PANTHER" id="PTHR14969">
    <property type="entry name" value="SPHINGOSINE-1-PHOSPHATE PHOSPHOHYDROLASE"/>
    <property type="match status" value="1"/>
</dbReference>
<keyword evidence="5 7" id="KW-1133">Transmembrane helix</keyword>
<keyword evidence="4" id="KW-0378">Hydrolase</keyword>
<dbReference type="EMBL" id="BSDX01000001">
    <property type="protein sequence ID" value="GLI52816.1"/>
    <property type="molecule type" value="Genomic_DNA"/>
</dbReference>
<evidence type="ECO:0000256" key="3">
    <source>
        <dbReference type="ARBA" id="ARBA00022692"/>
    </source>
</evidence>
<evidence type="ECO:0000256" key="7">
    <source>
        <dbReference type="SAM" id="Phobius"/>
    </source>
</evidence>
<accession>A0A9W6LJ42</accession>
<dbReference type="InterPro" id="IPR036938">
    <property type="entry name" value="PAP2/HPO_sf"/>
</dbReference>
<dbReference type="PANTHER" id="PTHR14969:SF62">
    <property type="entry name" value="DECAPRENYLPHOSPHORYL-5-PHOSPHORIBOSE PHOSPHATASE RV3807C-RELATED"/>
    <property type="match status" value="1"/>
</dbReference>
<evidence type="ECO:0000256" key="6">
    <source>
        <dbReference type="ARBA" id="ARBA00023136"/>
    </source>
</evidence>
<dbReference type="Gene3D" id="1.20.144.10">
    <property type="entry name" value="Phosphatidic acid phosphatase type 2/haloperoxidase"/>
    <property type="match status" value="1"/>
</dbReference>
<dbReference type="AlphaFoldDB" id="A0A9W6LJ42"/>
<proteinExistence type="predicted"/>
<sequence length="201" mass="23126">MGMQLWKSHKKIFLLIFLILIFIFFFDKKILLYIKDFQRNYQAFHSFLEVLDIGMKFFYFAIFVATAIFTIYGLIVKKDFGKPLALGMLLTGIFIQIKHILGRARPSTSIDGFFNGPSFGYAYSSFPSGHTTFAFMVATVLSNFYPRYRIIFYILAGWVGFERVEDFAHFPSDVIAGAVLGIIIGKLVLLKIYSKQKQDNI</sequence>
<gene>
    <name evidence="9" type="ORF">TISLANDTSLP1_05090</name>
</gene>
<evidence type="ECO:0000259" key="8">
    <source>
        <dbReference type="SMART" id="SM00014"/>
    </source>
</evidence>
<protein>
    <submittedName>
        <fullName evidence="9">Lipid A 1-phosphatase</fullName>
    </submittedName>
</protein>
<feature type="transmembrane region" description="Helical" evidence="7">
    <location>
        <begin position="148"/>
        <end position="164"/>
    </location>
</feature>
<feature type="transmembrane region" description="Helical" evidence="7">
    <location>
        <begin position="83"/>
        <end position="101"/>
    </location>
</feature>
<feature type="domain" description="Phosphatidic acid phosphatase type 2/haloperoxidase" evidence="8">
    <location>
        <begin position="81"/>
        <end position="189"/>
    </location>
</feature>
<keyword evidence="6 7" id="KW-0472">Membrane</keyword>
<feature type="transmembrane region" description="Helical" evidence="7">
    <location>
        <begin position="12"/>
        <end position="34"/>
    </location>
</feature>
<evidence type="ECO:0000313" key="10">
    <source>
        <dbReference type="Proteomes" id="UP001144297"/>
    </source>
</evidence>
<dbReference type="GO" id="GO:0016787">
    <property type="term" value="F:hydrolase activity"/>
    <property type="evidence" value="ECO:0007669"/>
    <property type="project" value="UniProtKB-KW"/>
</dbReference>
<dbReference type="Pfam" id="PF01569">
    <property type="entry name" value="PAP2"/>
    <property type="match status" value="1"/>
</dbReference>
<organism evidence="9 10">
    <name type="scientific">Thermodesulfovibrio yellowstonii</name>
    <dbReference type="NCBI Taxonomy" id="28262"/>
    <lineage>
        <taxon>Bacteria</taxon>
        <taxon>Pseudomonadati</taxon>
        <taxon>Nitrospirota</taxon>
        <taxon>Thermodesulfovibrionia</taxon>
        <taxon>Thermodesulfovibrionales</taxon>
        <taxon>Thermodesulfovibrionaceae</taxon>
        <taxon>Thermodesulfovibrio</taxon>
    </lineage>
</organism>
<feature type="transmembrane region" description="Helical" evidence="7">
    <location>
        <begin position="121"/>
        <end position="141"/>
    </location>
</feature>
<evidence type="ECO:0000313" key="9">
    <source>
        <dbReference type="EMBL" id="GLI52816.1"/>
    </source>
</evidence>
<dbReference type="GO" id="GO:0005886">
    <property type="term" value="C:plasma membrane"/>
    <property type="evidence" value="ECO:0007669"/>
    <property type="project" value="UniProtKB-SubCell"/>
</dbReference>
<name>A0A9W6LJ42_9BACT</name>
<comment type="caution">
    <text evidence="9">The sequence shown here is derived from an EMBL/GenBank/DDBJ whole genome shotgun (WGS) entry which is preliminary data.</text>
</comment>
<evidence type="ECO:0000256" key="1">
    <source>
        <dbReference type="ARBA" id="ARBA00004651"/>
    </source>
</evidence>
<dbReference type="Proteomes" id="UP001144297">
    <property type="component" value="Unassembled WGS sequence"/>
</dbReference>
<dbReference type="SMART" id="SM00014">
    <property type="entry name" value="acidPPc"/>
    <property type="match status" value="1"/>
</dbReference>
<evidence type="ECO:0000256" key="5">
    <source>
        <dbReference type="ARBA" id="ARBA00022989"/>
    </source>
</evidence>
<reference evidence="9" key="1">
    <citation type="submission" date="2022-12" db="EMBL/GenBank/DDBJ databases">
        <title>Reference genome sequencing for broad-spectrum identification of bacterial and archaeal isolates by mass spectrometry.</title>
        <authorList>
            <person name="Sekiguchi Y."/>
            <person name="Tourlousse D.M."/>
        </authorList>
    </citation>
    <scope>NUCLEOTIDE SEQUENCE</scope>
    <source>
        <strain evidence="9">TSL-P1</strain>
    </source>
</reference>
<keyword evidence="10" id="KW-1185">Reference proteome</keyword>
<comment type="subcellular location">
    <subcellularLocation>
        <location evidence="1">Cell membrane</location>
        <topology evidence="1">Multi-pass membrane protein</topology>
    </subcellularLocation>
</comment>
<evidence type="ECO:0000256" key="4">
    <source>
        <dbReference type="ARBA" id="ARBA00022801"/>
    </source>
</evidence>
<dbReference type="SUPFAM" id="SSF48317">
    <property type="entry name" value="Acid phosphatase/Vanadium-dependent haloperoxidase"/>
    <property type="match status" value="1"/>
</dbReference>
<keyword evidence="3 7" id="KW-0812">Transmembrane</keyword>
<feature type="transmembrane region" description="Helical" evidence="7">
    <location>
        <begin position="170"/>
        <end position="189"/>
    </location>
</feature>
<keyword evidence="2" id="KW-1003">Cell membrane</keyword>